<feature type="chain" id="PRO_5031286577" evidence="1">
    <location>
        <begin position="22"/>
        <end position="296"/>
    </location>
</feature>
<name>A0A7S4ABL2_9STRA</name>
<evidence type="ECO:0000313" key="2">
    <source>
        <dbReference type="EMBL" id="CAE0710243.1"/>
    </source>
</evidence>
<dbReference type="EMBL" id="HBIX01003821">
    <property type="protein sequence ID" value="CAE0710243.1"/>
    <property type="molecule type" value="Transcribed_RNA"/>
</dbReference>
<keyword evidence="1" id="KW-0732">Signal</keyword>
<dbReference type="AlphaFoldDB" id="A0A7S4ABL2"/>
<reference evidence="2" key="1">
    <citation type="submission" date="2021-01" db="EMBL/GenBank/DDBJ databases">
        <authorList>
            <person name="Corre E."/>
            <person name="Pelletier E."/>
            <person name="Niang G."/>
            <person name="Scheremetjew M."/>
            <person name="Finn R."/>
            <person name="Kale V."/>
            <person name="Holt S."/>
            <person name="Cochrane G."/>
            <person name="Meng A."/>
            <person name="Brown T."/>
            <person name="Cohen L."/>
        </authorList>
    </citation>
    <scope>NUCLEOTIDE SEQUENCE</scope>
    <source>
        <strain evidence="2">10249 10 AB</strain>
    </source>
</reference>
<gene>
    <name evidence="2" type="ORF">PAUS00366_LOCUS2966</name>
</gene>
<evidence type="ECO:0000256" key="1">
    <source>
        <dbReference type="SAM" id="SignalP"/>
    </source>
</evidence>
<accession>A0A7S4ABL2</accession>
<feature type="signal peptide" evidence="1">
    <location>
        <begin position="1"/>
        <end position="21"/>
    </location>
</feature>
<sequence length="296" mass="32235">MKLTIGSTVASLLLFCDLARGQSLLQTRFNIAGPQFEYDQNKFTMTFEVSNFVQDNMVAYTLYDGLNCRDGGDNDITENSGYLLSRIRTDLRPLGDGSGLRTIKVQSEVVPADITSSPIYKEDVDGNVVIEYCVRFGVYNTDKDGEFAMEANYIESPIKLVINMNAGFQVDAALSNSDIVLNEVSQNVAVEAYICDNDENIVPLVGKEQGQTVRVCVSPTPNNLAAGALMRQLESFKFRRLSPVLVQQAAIEPKTGGVSANQFTIVSCQPGSTVCAFETLLGADFFMGPGEVVGKK</sequence>
<organism evidence="2">
    <name type="scientific">Pseudo-nitzschia australis</name>
    <dbReference type="NCBI Taxonomy" id="44445"/>
    <lineage>
        <taxon>Eukaryota</taxon>
        <taxon>Sar</taxon>
        <taxon>Stramenopiles</taxon>
        <taxon>Ochrophyta</taxon>
        <taxon>Bacillariophyta</taxon>
        <taxon>Bacillariophyceae</taxon>
        <taxon>Bacillariophycidae</taxon>
        <taxon>Bacillariales</taxon>
        <taxon>Bacillariaceae</taxon>
        <taxon>Pseudo-nitzschia</taxon>
    </lineage>
</organism>
<protein>
    <submittedName>
        <fullName evidence="2">Uncharacterized protein</fullName>
    </submittedName>
</protein>
<proteinExistence type="predicted"/>